<accession>A0A7R9K5N5</accession>
<evidence type="ECO:0000313" key="1">
    <source>
        <dbReference type="EMBL" id="CAD7605588.1"/>
    </source>
</evidence>
<reference evidence="1" key="1">
    <citation type="submission" date="2020-11" db="EMBL/GenBank/DDBJ databases">
        <authorList>
            <person name="Tran Van P."/>
        </authorList>
    </citation>
    <scope>NUCLEOTIDE SEQUENCE</scope>
</reference>
<gene>
    <name evidence="1" type="ORF">TGEB3V08_LOCUS9563</name>
</gene>
<dbReference type="EMBL" id="OE844535">
    <property type="protein sequence ID" value="CAD7605588.1"/>
    <property type="molecule type" value="Genomic_DNA"/>
</dbReference>
<proteinExistence type="predicted"/>
<organism evidence="1">
    <name type="scientific">Timema genevievae</name>
    <name type="common">Walking stick</name>
    <dbReference type="NCBI Taxonomy" id="629358"/>
    <lineage>
        <taxon>Eukaryota</taxon>
        <taxon>Metazoa</taxon>
        <taxon>Ecdysozoa</taxon>
        <taxon>Arthropoda</taxon>
        <taxon>Hexapoda</taxon>
        <taxon>Insecta</taxon>
        <taxon>Pterygota</taxon>
        <taxon>Neoptera</taxon>
        <taxon>Polyneoptera</taxon>
        <taxon>Phasmatodea</taxon>
        <taxon>Timematodea</taxon>
        <taxon>Timematoidea</taxon>
        <taxon>Timematidae</taxon>
        <taxon>Timema</taxon>
    </lineage>
</organism>
<dbReference type="AlphaFoldDB" id="A0A7R9K5N5"/>
<sequence>MRVATLGDQRQRQISKRFRERFQVATTNTLAFISYGGGHTCVRVAACRENNGHLCGFACVILVGDVNTRPKLRPRHRLRIRRSVIRNKLTQQYQTVQTALATDQVNTTLATENFQSRPAVLSGRVDNRFCPTLVHENGVSSKYNRPLLCNMNDDVYKFFSFGVLSWESKHRVVVTFCHLYLHLARSHIFSLLLAAFCRCRAALLCRIDEFWVSHLLLEARLKDPP</sequence>
<name>A0A7R9K5N5_TIMGE</name>
<protein>
    <submittedName>
        <fullName evidence="1">Uncharacterized protein</fullName>
    </submittedName>
</protein>